<dbReference type="GeneID" id="115630459"/>
<dbReference type="InterPro" id="IPR036186">
    <property type="entry name" value="Serpin_sf"/>
</dbReference>
<feature type="chain" id="PRO_5026750591" evidence="5">
    <location>
        <begin position="24"/>
        <end position="556"/>
    </location>
</feature>
<feature type="domain" description="Serpin" evidence="6">
    <location>
        <begin position="113"/>
        <end position="552"/>
    </location>
</feature>
<dbReference type="PANTHER" id="PTHR11461:SF342">
    <property type="entry name" value="SERINE PROTEASE INHIBITOR 28DC"/>
    <property type="match status" value="1"/>
</dbReference>
<evidence type="ECO:0000256" key="4">
    <source>
        <dbReference type="SAM" id="MobiDB-lite"/>
    </source>
</evidence>
<dbReference type="SMART" id="SM00093">
    <property type="entry name" value="SERPIN"/>
    <property type="match status" value="1"/>
</dbReference>
<comment type="similarity">
    <text evidence="3">Belongs to the serpin family.</text>
</comment>
<evidence type="ECO:0000259" key="6">
    <source>
        <dbReference type="SMART" id="SM00093"/>
    </source>
</evidence>
<feature type="compositionally biased region" description="Pro residues" evidence="4">
    <location>
        <begin position="55"/>
        <end position="74"/>
    </location>
</feature>
<reference evidence="8" key="1">
    <citation type="submission" date="2025-08" db="UniProtKB">
        <authorList>
            <consortium name="RefSeq"/>
        </authorList>
    </citation>
    <scope>IDENTIFICATION</scope>
    <source>
        <strain evidence="8">11010-0011.00</strain>
        <tissue evidence="8">Whole body</tissue>
    </source>
</reference>
<dbReference type="Gene3D" id="2.30.39.10">
    <property type="entry name" value="Alpha-1-antitrypsin, domain 1"/>
    <property type="match status" value="2"/>
</dbReference>
<sequence>MSRILYALVAILGLTALVEICGSCSLIRDHIRSEANQALVESYNQPQRSQNDAAAPPPVFAPLPPSAAPAPAPEPQAITAAGFGLGLGTDNVDLRASDAIARNVLNFANSLGQHLSTTYRKTEVFSPLSVMSALALLLAGSNGKSYEQLSQVFGLNDQELQSNSTKLHEQFGLLLKDVQQPTLEMVSPQRRLDPWRYTKAGNMRSNRRSANRPSGHAIHLANGLFTQLGYTLNPDYRNVITNIYRSELQPLDFQTKPAQSRLIINDWVEQKTLGKIPNIIASEVSQATRVIMANALYFKGFWEQDFIDSATKLDNFYPNGESEAPVRVQLMGTGGTFPYYEDPQLNCRIIGMPYRGNLSTMYVIQPHQSTASRLQQLQQNLNADRIEEMISKMTRRSALLAFPKMHIVESINMKELLRRMGISSIFSELESDLSLIAEPASRPGQSDGTDRPFVFSPRSSFGKSADSLQNLDDQRSVTRQNSVRQSNMFVDEIVHKVDFEVNEQGTEAAAATITYLNKSGPDVLFRADAPFILLLRHDATKLVLFYGIINEPPVSK</sequence>
<feature type="region of interest" description="Disordered" evidence="4">
    <location>
        <begin position="42"/>
        <end position="74"/>
    </location>
</feature>
<dbReference type="Gene3D" id="3.30.497.10">
    <property type="entry name" value="Antithrombin, subunit I, domain 2"/>
    <property type="match status" value="2"/>
</dbReference>
<dbReference type="InterPro" id="IPR042178">
    <property type="entry name" value="Serpin_sf_1"/>
</dbReference>
<dbReference type="FunFam" id="2.30.39.10:FF:000035">
    <property type="entry name" value="Serine protease inhibitor (serpin) 16"/>
    <property type="match status" value="1"/>
</dbReference>
<dbReference type="AlphaFoldDB" id="A0A6J2U3A0"/>
<name>A0A6J2U3A0_DROLE</name>
<dbReference type="GO" id="GO:0004867">
    <property type="term" value="F:serine-type endopeptidase inhibitor activity"/>
    <property type="evidence" value="ECO:0007669"/>
    <property type="project" value="UniProtKB-KW"/>
</dbReference>
<evidence type="ECO:0000256" key="1">
    <source>
        <dbReference type="ARBA" id="ARBA00022690"/>
    </source>
</evidence>
<evidence type="ECO:0000313" key="7">
    <source>
        <dbReference type="Proteomes" id="UP000504634"/>
    </source>
</evidence>
<dbReference type="OrthoDB" id="9518664at2759"/>
<keyword evidence="5" id="KW-0732">Signal</keyword>
<evidence type="ECO:0000256" key="3">
    <source>
        <dbReference type="RuleBase" id="RU000411"/>
    </source>
</evidence>
<gene>
    <name evidence="8" type="primary">LOC115630459</name>
</gene>
<organism evidence="7 8">
    <name type="scientific">Drosophila lebanonensis</name>
    <name type="common">Fruit fly</name>
    <name type="synonym">Scaptodrosophila lebanonensis</name>
    <dbReference type="NCBI Taxonomy" id="7225"/>
    <lineage>
        <taxon>Eukaryota</taxon>
        <taxon>Metazoa</taxon>
        <taxon>Ecdysozoa</taxon>
        <taxon>Arthropoda</taxon>
        <taxon>Hexapoda</taxon>
        <taxon>Insecta</taxon>
        <taxon>Pterygota</taxon>
        <taxon>Neoptera</taxon>
        <taxon>Endopterygota</taxon>
        <taxon>Diptera</taxon>
        <taxon>Brachycera</taxon>
        <taxon>Muscomorpha</taxon>
        <taxon>Ephydroidea</taxon>
        <taxon>Drosophilidae</taxon>
        <taxon>Scaptodrosophila</taxon>
    </lineage>
</organism>
<accession>A0A6J2U3A0</accession>
<keyword evidence="2 8" id="KW-0722">Serine protease inhibitor</keyword>
<dbReference type="Pfam" id="PF00079">
    <property type="entry name" value="Serpin"/>
    <property type="match status" value="1"/>
</dbReference>
<feature type="compositionally biased region" description="Polar residues" evidence="4">
    <location>
        <begin position="42"/>
        <end position="52"/>
    </location>
</feature>
<protein>
    <submittedName>
        <fullName evidence="8">Serine protease inhibitor 28Dc</fullName>
    </submittedName>
</protein>
<feature type="compositionally biased region" description="Polar residues" evidence="4">
    <location>
        <begin position="457"/>
        <end position="468"/>
    </location>
</feature>
<dbReference type="InterPro" id="IPR023796">
    <property type="entry name" value="Serpin_dom"/>
</dbReference>
<dbReference type="PANTHER" id="PTHR11461">
    <property type="entry name" value="SERINE PROTEASE INHIBITOR, SERPIN"/>
    <property type="match status" value="1"/>
</dbReference>
<evidence type="ECO:0000313" key="8">
    <source>
        <dbReference type="RefSeq" id="XP_030382884.1"/>
    </source>
</evidence>
<dbReference type="GO" id="GO:0045861">
    <property type="term" value="P:negative regulation of proteolysis"/>
    <property type="evidence" value="ECO:0007669"/>
    <property type="project" value="UniProtKB-ARBA"/>
</dbReference>
<dbReference type="CDD" id="cd19597">
    <property type="entry name" value="serpin28D-like_insects"/>
    <property type="match status" value="1"/>
</dbReference>
<dbReference type="RefSeq" id="XP_030382884.1">
    <property type="nucleotide sequence ID" value="XM_030527024.1"/>
</dbReference>
<dbReference type="GO" id="GO:0005615">
    <property type="term" value="C:extracellular space"/>
    <property type="evidence" value="ECO:0007669"/>
    <property type="project" value="InterPro"/>
</dbReference>
<evidence type="ECO:0000256" key="2">
    <source>
        <dbReference type="ARBA" id="ARBA00022900"/>
    </source>
</evidence>
<dbReference type="InterPro" id="IPR042185">
    <property type="entry name" value="Serpin_sf_2"/>
</dbReference>
<keyword evidence="1 8" id="KW-0646">Protease inhibitor</keyword>
<feature type="region of interest" description="Disordered" evidence="4">
    <location>
        <begin position="439"/>
        <end position="468"/>
    </location>
</feature>
<evidence type="ECO:0000256" key="5">
    <source>
        <dbReference type="SAM" id="SignalP"/>
    </source>
</evidence>
<proteinExistence type="inferred from homology"/>
<dbReference type="InterPro" id="IPR000215">
    <property type="entry name" value="Serpin_fam"/>
</dbReference>
<dbReference type="Proteomes" id="UP000504634">
    <property type="component" value="Unplaced"/>
</dbReference>
<dbReference type="SUPFAM" id="SSF56574">
    <property type="entry name" value="Serpins"/>
    <property type="match status" value="1"/>
</dbReference>
<feature type="signal peptide" evidence="5">
    <location>
        <begin position="1"/>
        <end position="23"/>
    </location>
</feature>
<keyword evidence="7" id="KW-1185">Reference proteome</keyword>